<dbReference type="OrthoDB" id="9793014at2"/>
<dbReference type="PANTHER" id="PTHR43434">
    <property type="entry name" value="PHOSPHOGLYCOLATE PHOSPHATASE"/>
    <property type="match status" value="1"/>
</dbReference>
<dbReference type="SFLD" id="SFLDG01129">
    <property type="entry name" value="C1.5:_HAD__Beta-PGM__Phosphata"/>
    <property type="match status" value="1"/>
</dbReference>
<dbReference type="SFLD" id="SFLDS00003">
    <property type="entry name" value="Haloacid_Dehalogenase"/>
    <property type="match status" value="1"/>
</dbReference>
<protein>
    <recommendedName>
        <fullName evidence="4">phosphoglycolate phosphatase</fullName>
        <ecNumber evidence="4">3.1.3.18</ecNumber>
    </recommendedName>
</protein>
<dbReference type="SUPFAM" id="SSF56784">
    <property type="entry name" value="HAD-like"/>
    <property type="match status" value="1"/>
</dbReference>
<evidence type="ECO:0000313" key="5">
    <source>
        <dbReference type="EMBL" id="SHF32460.1"/>
    </source>
</evidence>
<evidence type="ECO:0000313" key="6">
    <source>
        <dbReference type="Proteomes" id="UP000184076"/>
    </source>
</evidence>
<reference evidence="6" key="1">
    <citation type="submission" date="2016-11" db="EMBL/GenBank/DDBJ databases">
        <authorList>
            <person name="Varghese N."/>
            <person name="Submissions S."/>
        </authorList>
    </citation>
    <scope>NUCLEOTIDE SEQUENCE [LARGE SCALE GENOMIC DNA]</scope>
    <source>
        <strain evidence="6">DSM 9756</strain>
    </source>
</reference>
<dbReference type="PRINTS" id="PR00413">
    <property type="entry name" value="HADHALOGNASE"/>
</dbReference>
<evidence type="ECO:0000256" key="2">
    <source>
        <dbReference type="ARBA" id="ARBA00004818"/>
    </source>
</evidence>
<dbReference type="NCBIfam" id="TIGR01509">
    <property type="entry name" value="HAD-SF-IA-v3"/>
    <property type="match status" value="1"/>
</dbReference>
<name>A0A1M5AQE1_9BACT</name>
<dbReference type="Proteomes" id="UP000184076">
    <property type="component" value="Unassembled WGS sequence"/>
</dbReference>
<keyword evidence="6" id="KW-1185">Reference proteome</keyword>
<dbReference type="Gene3D" id="1.10.150.240">
    <property type="entry name" value="Putative phosphatase, domain 2"/>
    <property type="match status" value="1"/>
</dbReference>
<organism evidence="5 6">
    <name type="scientific">Desulfacinum infernum DSM 9756</name>
    <dbReference type="NCBI Taxonomy" id="1121391"/>
    <lineage>
        <taxon>Bacteria</taxon>
        <taxon>Pseudomonadati</taxon>
        <taxon>Thermodesulfobacteriota</taxon>
        <taxon>Syntrophobacteria</taxon>
        <taxon>Syntrophobacterales</taxon>
        <taxon>Syntrophobacteraceae</taxon>
        <taxon>Desulfacinum</taxon>
    </lineage>
</organism>
<dbReference type="STRING" id="1121391.SAMN02745206_01754"/>
<proteinExistence type="inferred from homology"/>
<dbReference type="RefSeq" id="WP_073038620.1">
    <property type="nucleotide sequence ID" value="NZ_FQVB01000015.1"/>
</dbReference>
<dbReference type="GO" id="GO:0008967">
    <property type="term" value="F:phosphoglycolate phosphatase activity"/>
    <property type="evidence" value="ECO:0007669"/>
    <property type="project" value="UniProtKB-EC"/>
</dbReference>
<accession>A0A1M5AQE1</accession>
<dbReference type="InterPro" id="IPR036412">
    <property type="entry name" value="HAD-like_sf"/>
</dbReference>
<evidence type="ECO:0000256" key="4">
    <source>
        <dbReference type="ARBA" id="ARBA00013078"/>
    </source>
</evidence>
<evidence type="ECO:0000256" key="3">
    <source>
        <dbReference type="ARBA" id="ARBA00006171"/>
    </source>
</evidence>
<dbReference type="AlphaFoldDB" id="A0A1M5AQE1"/>
<dbReference type="EMBL" id="FQVB01000015">
    <property type="protein sequence ID" value="SHF32460.1"/>
    <property type="molecule type" value="Genomic_DNA"/>
</dbReference>
<dbReference type="PANTHER" id="PTHR43434:SF1">
    <property type="entry name" value="PHOSPHOGLYCOLATE PHOSPHATASE"/>
    <property type="match status" value="1"/>
</dbReference>
<dbReference type="InterPro" id="IPR006439">
    <property type="entry name" value="HAD-SF_hydro_IA"/>
</dbReference>
<dbReference type="InterPro" id="IPR023198">
    <property type="entry name" value="PGP-like_dom2"/>
</dbReference>
<dbReference type="GO" id="GO:0005829">
    <property type="term" value="C:cytosol"/>
    <property type="evidence" value="ECO:0007669"/>
    <property type="project" value="TreeGrafter"/>
</dbReference>
<comment type="pathway">
    <text evidence="2">Organic acid metabolism; glycolate biosynthesis; glycolate from 2-phosphoglycolate: step 1/1.</text>
</comment>
<sequence>MNDSAPLQTPHRTEPIFEPGSPRVVVFDCDGVLFDSREANVQFYNHILTRFGRPGVRREQQDFIHMHSARESLEYLLGSGPELEEAWRYCQSIDFRIFNKYLRKEPHLEELLAFLKPRCRIALATNRTVSTPQLLESFGLRDYFDLVITAADVSRPKPHPESMEKILQAFSVPPRQVLFIGDSQVDALLAENTGVIFAAYKNPELTADIHADSFRDIQQWLASSLGDH</sequence>
<comment type="similarity">
    <text evidence="3">Belongs to the HAD-like hydrolase superfamily. CbbY/CbbZ/Gph/YieH family.</text>
</comment>
<dbReference type="GO" id="GO:0006281">
    <property type="term" value="P:DNA repair"/>
    <property type="evidence" value="ECO:0007669"/>
    <property type="project" value="TreeGrafter"/>
</dbReference>
<gene>
    <name evidence="5" type="ORF">SAMN02745206_01754</name>
</gene>
<comment type="catalytic activity">
    <reaction evidence="1">
        <text>2-phosphoglycolate + H2O = glycolate + phosphate</text>
        <dbReference type="Rhea" id="RHEA:14369"/>
        <dbReference type="ChEBI" id="CHEBI:15377"/>
        <dbReference type="ChEBI" id="CHEBI:29805"/>
        <dbReference type="ChEBI" id="CHEBI:43474"/>
        <dbReference type="ChEBI" id="CHEBI:58033"/>
        <dbReference type="EC" id="3.1.3.18"/>
    </reaction>
</comment>
<dbReference type="EC" id="3.1.3.18" evidence="4"/>
<dbReference type="Gene3D" id="3.40.50.1000">
    <property type="entry name" value="HAD superfamily/HAD-like"/>
    <property type="match status" value="1"/>
</dbReference>
<evidence type="ECO:0000256" key="1">
    <source>
        <dbReference type="ARBA" id="ARBA00000830"/>
    </source>
</evidence>
<dbReference type="InterPro" id="IPR041492">
    <property type="entry name" value="HAD_2"/>
</dbReference>
<dbReference type="Pfam" id="PF13419">
    <property type="entry name" value="HAD_2"/>
    <property type="match status" value="1"/>
</dbReference>
<dbReference type="NCBIfam" id="TIGR01549">
    <property type="entry name" value="HAD-SF-IA-v1"/>
    <property type="match status" value="1"/>
</dbReference>
<dbReference type="InterPro" id="IPR050155">
    <property type="entry name" value="HAD-like_hydrolase_sf"/>
</dbReference>
<dbReference type="InterPro" id="IPR023214">
    <property type="entry name" value="HAD_sf"/>
</dbReference>